<dbReference type="AlphaFoldDB" id="A0A7Y9IUF0"/>
<dbReference type="EMBL" id="JACBYR010000001">
    <property type="protein sequence ID" value="NYE82688.1"/>
    <property type="molecule type" value="Genomic_DNA"/>
</dbReference>
<name>A0A7Y9IUF0_9BURK</name>
<proteinExistence type="predicted"/>
<evidence type="ECO:0000313" key="3">
    <source>
        <dbReference type="Proteomes" id="UP000542125"/>
    </source>
</evidence>
<reference evidence="2 3" key="1">
    <citation type="submission" date="2020-07" db="EMBL/GenBank/DDBJ databases">
        <title>Genomic Encyclopedia of Type Strains, Phase IV (KMG-V): Genome sequencing to study the core and pangenomes of soil and plant-associated prokaryotes.</title>
        <authorList>
            <person name="Whitman W."/>
        </authorList>
    </citation>
    <scope>NUCLEOTIDE SEQUENCE [LARGE SCALE GENOMIC DNA]</scope>
    <source>
        <strain evidence="2 3">SAS40</strain>
    </source>
</reference>
<dbReference type="Proteomes" id="UP000542125">
    <property type="component" value="Unassembled WGS sequence"/>
</dbReference>
<organism evidence="2 3">
    <name type="scientific">Pigmentiphaga litoralis</name>
    <dbReference type="NCBI Taxonomy" id="516702"/>
    <lineage>
        <taxon>Bacteria</taxon>
        <taxon>Pseudomonadati</taxon>
        <taxon>Pseudomonadota</taxon>
        <taxon>Betaproteobacteria</taxon>
        <taxon>Burkholderiales</taxon>
        <taxon>Alcaligenaceae</taxon>
        <taxon>Pigmentiphaga</taxon>
    </lineage>
</organism>
<protein>
    <submittedName>
        <fullName evidence="2">Uncharacterized protein</fullName>
    </submittedName>
</protein>
<dbReference type="RefSeq" id="WP_179585782.1">
    <property type="nucleotide sequence ID" value="NZ_JACBYR010000001.1"/>
</dbReference>
<sequence>MNATTPPEKDTEDTAAEALNRAHDSRTTASTESNDQGGLAEGGGLGGEAGVTSPGNAADGGPPADPGHTHPAKSSGSGKP</sequence>
<evidence type="ECO:0000313" key="2">
    <source>
        <dbReference type="EMBL" id="NYE82688.1"/>
    </source>
</evidence>
<accession>A0A7Y9IUF0</accession>
<feature type="region of interest" description="Disordered" evidence="1">
    <location>
        <begin position="1"/>
        <end position="80"/>
    </location>
</feature>
<keyword evidence="3" id="KW-1185">Reference proteome</keyword>
<gene>
    <name evidence="2" type="ORF">FHW18_001959</name>
</gene>
<evidence type="ECO:0000256" key="1">
    <source>
        <dbReference type="SAM" id="MobiDB-lite"/>
    </source>
</evidence>
<comment type="caution">
    <text evidence="2">The sequence shown here is derived from an EMBL/GenBank/DDBJ whole genome shotgun (WGS) entry which is preliminary data.</text>
</comment>
<feature type="compositionally biased region" description="Gly residues" evidence="1">
    <location>
        <begin position="39"/>
        <end position="49"/>
    </location>
</feature>
<feature type="compositionally biased region" description="Polar residues" evidence="1">
    <location>
        <begin position="27"/>
        <end position="36"/>
    </location>
</feature>